<dbReference type="RefSeq" id="WP_040114108.1">
    <property type="nucleotide sequence ID" value="NZ_CP006879.1"/>
</dbReference>
<evidence type="ECO:0000256" key="4">
    <source>
        <dbReference type="ARBA" id="ARBA00022747"/>
    </source>
</evidence>
<geneLocation type="plasmid" evidence="9 10">
    <name>pRgalR602b</name>
</geneLocation>
<evidence type="ECO:0000256" key="7">
    <source>
        <dbReference type="RuleBase" id="RU000416"/>
    </source>
</evidence>
<dbReference type="Gene3D" id="3.40.50.150">
    <property type="entry name" value="Vaccinia Virus protein VP39"/>
    <property type="match status" value="1"/>
</dbReference>
<evidence type="ECO:0000256" key="2">
    <source>
        <dbReference type="ARBA" id="ARBA00022679"/>
    </source>
</evidence>
<keyword evidence="3 6" id="KW-0949">S-adenosyl-L-methionine</keyword>
<dbReference type="PANTHER" id="PTHR10629">
    <property type="entry name" value="CYTOSINE-SPECIFIC METHYLTRANSFERASE"/>
    <property type="match status" value="1"/>
</dbReference>
<keyword evidence="1 6" id="KW-0489">Methyltransferase</keyword>
<evidence type="ECO:0000313" key="9">
    <source>
        <dbReference type="EMBL" id="AJD43574.1"/>
    </source>
</evidence>
<reference evidence="9 10" key="1">
    <citation type="submission" date="2013-11" db="EMBL/GenBank/DDBJ databases">
        <title>Complete genome sequence of Rhizobium gallicum bv. gallicum R602.</title>
        <authorList>
            <person name="Bustos P."/>
            <person name="Santamaria R.I."/>
            <person name="Lozano L."/>
            <person name="Acosta J.L."/>
            <person name="Ormeno-Orrillo E."/>
            <person name="Rogel M.A."/>
            <person name="Romero D."/>
            <person name="Cevallos M.A."/>
            <person name="Martinez-Romero E."/>
            <person name="Gonzalez V."/>
        </authorList>
    </citation>
    <scope>NUCLEOTIDE SEQUENCE [LARGE SCALE GENOMIC DNA]</scope>
    <source>
        <strain evidence="9 10">R602</strain>
        <plasmid evidence="9 10">pRgalR602b</plasmid>
    </source>
</reference>
<evidence type="ECO:0000256" key="1">
    <source>
        <dbReference type="ARBA" id="ARBA00022603"/>
    </source>
</evidence>
<keyword evidence="4" id="KW-0680">Restriction system</keyword>
<dbReference type="GO" id="GO:0044027">
    <property type="term" value="P:negative regulation of gene expression via chromosomal CpG island methylation"/>
    <property type="evidence" value="ECO:0007669"/>
    <property type="project" value="TreeGrafter"/>
</dbReference>
<comment type="catalytic activity">
    <reaction evidence="5 8">
        <text>a 2'-deoxycytidine in DNA + S-adenosyl-L-methionine = a 5-methyl-2'-deoxycytidine in DNA + S-adenosyl-L-homocysteine + H(+)</text>
        <dbReference type="Rhea" id="RHEA:13681"/>
        <dbReference type="Rhea" id="RHEA-COMP:11369"/>
        <dbReference type="Rhea" id="RHEA-COMP:11370"/>
        <dbReference type="ChEBI" id="CHEBI:15378"/>
        <dbReference type="ChEBI" id="CHEBI:57856"/>
        <dbReference type="ChEBI" id="CHEBI:59789"/>
        <dbReference type="ChEBI" id="CHEBI:85452"/>
        <dbReference type="ChEBI" id="CHEBI:85454"/>
        <dbReference type="EC" id="2.1.1.37"/>
    </reaction>
</comment>
<dbReference type="EC" id="2.1.1.37" evidence="8"/>
<dbReference type="PROSITE" id="PS00095">
    <property type="entry name" value="C5_MTASE_2"/>
    <property type="match status" value="1"/>
</dbReference>
<dbReference type="InterPro" id="IPR050390">
    <property type="entry name" value="C5-Methyltransferase"/>
</dbReference>
<dbReference type="GO" id="GO:0003677">
    <property type="term" value="F:DNA binding"/>
    <property type="evidence" value="ECO:0007669"/>
    <property type="project" value="TreeGrafter"/>
</dbReference>
<dbReference type="PANTHER" id="PTHR10629:SF52">
    <property type="entry name" value="DNA (CYTOSINE-5)-METHYLTRANSFERASE 1"/>
    <property type="match status" value="1"/>
</dbReference>
<comment type="similarity">
    <text evidence="6 7">Belongs to the class I-like SAM-binding methyltransferase superfamily. C5-methyltransferase family.</text>
</comment>
<proteinExistence type="inferred from homology"/>
<dbReference type="GO" id="GO:0009307">
    <property type="term" value="P:DNA restriction-modification system"/>
    <property type="evidence" value="ECO:0007669"/>
    <property type="project" value="UniProtKB-KW"/>
</dbReference>
<dbReference type="Proteomes" id="UP000031368">
    <property type="component" value="Plasmid pRgalR602b"/>
</dbReference>
<dbReference type="InterPro" id="IPR031303">
    <property type="entry name" value="C5_meth_CS"/>
</dbReference>
<dbReference type="GO" id="GO:0003886">
    <property type="term" value="F:DNA (cytosine-5-)-methyltransferase activity"/>
    <property type="evidence" value="ECO:0007669"/>
    <property type="project" value="UniProtKB-EC"/>
</dbReference>
<dbReference type="Gene3D" id="3.90.120.10">
    <property type="entry name" value="DNA Methylase, subunit A, domain 2"/>
    <property type="match status" value="1"/>
</dbReference>
<dbReference type="NCBIfam" id="TIGR00675">
    <property type="entry name" value="dcm"/>
    <property type="match status" value="1"/>
</dbReference>
<dbReference type="GO" id="GO:0032259">
    <property type="term" value="P:methylation"/>
    <property type="evidence" value="ECO:0007669"/>
    <property type="project" value="UniProtKB-KW"/>
</dbReference>
<evidence type="ECO:0000256" key="6">
    <source>
        <dbReference type="PROSITE-ProRule" id="PRU01016"/>
    </source>
</evidence>
<protein>
    <recommendedName>
        <fullName evidence="8">Cytosine-specific methyltransferase</fullName>
        <ecNumber evidence="8">2.1.1.37</ecNumber>
    </recommendedName>
</protein>
<dbReference type="InterPro" id="IPR018117">
    <property type="entry name" value="C5_DNA_meth_AS"/>
</dbReference>
<dbReference type="InterPro" id="IPR001525">
    <property type="entry name" value="C5_MeTfrase"/>
</dbReference>
<evidence type="ECO:0000256" key="5">
    <source>
        <dbReference type="ARBA" id="ARBA00047422"/>
    </source>
</evidence>
<evidence type="ECO:0000313" key="10">
    <source>
        <dbReference type="Proteomes" id="UP000031368"/>
    </source>
</evidence>
<dbReference type="SUPFAM" id="SSF53335">
    <property type="entry name" value="S-adenosyl-L-methionine-dependent methyltransferases"/>
    <property type="match status" value="1"/>
</dbReference>
<evidence type="ECO:0000256" key="3">
    <source>
        <dbReference type="ARBA" id="ARBA00022691"/>
    </source>
</evidence>
<accession>A0A0B4X664</accession>
<keyword evidence="10" id="KW-1185">Reference proteome</keyword>
<sequence length="351" mass="39333">MKIEVVDLFCGVGGLSAGFRKAGISVLAGIDFDASCKYAYEKNIKAEFLPANVAELSGSDIDRLYSPGATKVLVGCAPCQPFSMYTGRYRQNETPEDTDKRWNLLREFARIIEEVQPDIVSMENVPRVAIHPAFNSFVDRLKVAGYQVTYQKVRAQNYGVPQRRTRLVLFASKFGEVKLIEPTHLDSPMTVREAIGSLPPIKAGEADTVDRLHQSRNLKETNLRRIRATREGGSWKDWDKSLQLACHRKPEGKSFRAVYGRMRWDEPSPVITTQCLGIGNGRFGHPEQDRAISIREAAILQSFPADFEFVAPGERVNQLRLARQIGNAVPVRLGEAVARSIKRHLENHVQA</sequence>
<organism evidence="9 10">
    <name type="scientific">Rhizobium gallicum bv. gallicum R602sp</name>
    <dbReference type="NCBI Taxonomy" id="1041138"/>
    <lineage>
        <taxon>Bacteria</taxon>
        <taxon>Pseudomonadati</taxon>
        <taxon>Pseudomonadota</taxon>
        <taxon>Alphaproteobacteria</taxon>
        <taxon>Hyphomicrobiales</taxon>
        <taxon>Rhizobiaceae</taxon>
        <taxon>Rhizobium/Agrobacterium group</taxon>
        <taxon>Rhizobium</taxon>
    </lineage>
</organism>
<dbReference type="EMBL" id="CP006879">
    <property type="protein sequence ID" value="AJD43574.1"/>
    <property type="molecule type" value="Genomic_DNA"/>
</dbReference>
<gene>
    <name evidence="9" type="ORF">RGR602_PB00033</name>
</gene>
<dbReference type="PROSITE" id="PS51679">
    <property type="entry name" value="SAM_MT_C5"/>
    <property type="match status" value="1"/>
</dbReference>
<keyword evidence="9" id="KW-0614">Plasmid</keyword>
<feature type="active site" evidence="6">
    <location>
        <position position="79"/>
    </location>
</feature>
<dbReference type="Pfam" id="PF00145">
    <property type="entry name" value="DNA_methylase"/>
    <property type="match status" value="1"/>
</dbReference>
<dbReference type="AlphaFoldDB" id="A0A0B4X664"/>
<dbReference type="PRINTS" id="PR00105">
    <property type="entry name" value="C5METTRFRASE"/>
</dbReference>
<evidence type="ECO:0000256" key="8">
    <source>
        <dbReference type="RuleBase" id="RU000417"/>
    </source>
</evidence>
<dbReference type="InterPro" id="IPR029063">
    <property type="entry name" value="SAM-dependent_MTases_sf"/>
</dbReference>
<keyword evidence="2 6" id="KW-0808">Transferase</keyword>
<dbReference type="KEGG" id="rga:RGR602_PB00033"/>
<name>A0A0B4X664_9HYPH</name>
<dbReference type="PROSITE" id="PS00094">
    <property type="entry name" value="C5_MTASE_1"/>
    <property type="match status" value="1"/>
</dbReference>
<dbReference type="HOGENOM" id="CLU_006958_2_2_5"/>